<dbReference type="Proteomes" id="UP000887159">
    <property type="component" value="Unassembled WGS sequence"/>
</dbReference>
<protein>
    <submittedName>
        <fullName evidence="1">Uncharacterized protein</fullName>
    </submittedName>
</protein>
<dbReference type="AlphaFoldDB" id="A0A8X6S581"/>
<evidence type="ECO:0000313" key="2">
    <source>
        <dbReference type="Proteomes" id="UP000887159"/>
    </source>
</evidence>
<comment type="caution">
    <text evidence="1">The sequence shown here is derived from an EMBL/GenBank/DDBJ whole genome shotgun (WGS) entry which is preliminary data.</text>
</comment>
<reference evidence="1" key="1">
    <citation type="submission" date="2020-08" db="EMBL/GenBank/DDBJ databases">
        <title>Multicomponent nature underlies the extraordinary mechanical properties of spider dragline silk.</title>
        <authorList>
            <person name="Kono N."/>
            <person name="Nakamura H."/>
            <person name="Mori M."/>
            <person name="Yoshida Y."/>
            <person name="Ohtoshi R."/>
            <person name="Malay A.D."/>
            <person name="Moran D.A.P."/>
            <person name="Tomita M."/>
            <person name="Numata K."/>
            <person name="Arakawa K."/>
        </authorList>
    </citation>
    <scope>NUCLEOTIDE SEQUENCE</scope>
</reference>
<name>A0A8X6S581_TRICX</name>
<sequence length="123" mass="13611">MTYLSLCSRRNITATPAKFRSSLGQPCVEGFTNVVFKRDHVNMSTGRVINEELFSLRMSPGLASKAIVGVFSFADNLELVFLHDTCVKEMHMDKAVSVFGVISLWVDTHHHVSPLGRVDAQSA</sequence>
<organism evidence="1 2">
    <name type="scientific">Trichonephila clavipes</name>
    <name type="common">Golden silk orbweaver</name>
    <name type="synonym">Nephila clavipes</name>
    <dbReference type="NCBI Taxonomy" id="2585209"/>
    <lineage>
        <taxon>Eukaryota</taxon>
        <taxon>Metazoa</taxon>
        <taxon>Ecdysozoa</taxon>
        <taxon>Arthropoda</taxon>
        <taxon>Chelicerata</taxon>
        <taxon>Arachnida</taxon>
        <taxon>Araneae</taxon>
        <taxon>Araneomorphae</taxon>
        <taxon>Entelegynae</taxon>
        <taxon>Araneoidea</taxon>
        <taxon>Nephilidae</taxon>
        <taxon>Trichonephila</taxon>
    </lineage>
</organism>
<keyword evidence="2" id="KW-1185">Reference proteome</keyword>
<accession>A0A8X6S581</accession>
<proteinExistence type="predicted"/>
<dbReference type="EMBL" id="BMAU01021276">
    <property type="protein sequence ID" value="GFY07667.1"/>
    <property type="molecule type" value="Genomic_DNA"/>
</dbReference>
<evidence type="ECO:0000313" key="1">
    <source>
        <dbReference type="EMBL" id="GFY07667.1"/>
    </source>
</evidence>
<gene>
    <name evidence="1" type="ORF">TNCV_4095371</name>
</gene>